<dbReference type="Proteomes" id="UP000590564">
    <property type="component" value="Unassembled WGS sequence"/>
</dbReference>
<dbReference type="GO" id="GO:0016788">
    <property type="term" value="F:hydrolase activity, acting on ester bonds"/>
    <property type="evidence" value="ECO:0007669"/>
    <property type="project" value="InterPro"/>
</dbReference>
<evidence type="ECO:0000256" key="1">
    <source>
        <dbReference type="ARBA" id="ARBA00022723"/>
    </source>
</evidence>
<dbReference type="EMBL" id="JACHED010000001">
    <property type="protein sequence ID" value="MBB6496839.1"/>
    <property type="molecule type" value="Genomic_DNA"/>
</dbReference>
<proteinExistence type="predicted"/>
<dbReference type="InterPro" id="IPR001130">
    <property type="entry name" value="TatD-like"/>
</dbReference>
<feature type="binding site" evidence="2">
    <location>
        <position position="97"/>
    </location>
    <ligand>
        <name>a divalent metal cation</name>
        <dbReference type="ChEBI" id="CHEBI:60240"/>
        <label>1</label>
    </ligand>
</feature>
<organism evidence="3 5">
    <name type="scientific">Methanococcus maripaludis</name>
    <name type="common">Methanococcus deltae</name>
    <dbReference type="NCBI Taxonomy" id="39152"/>
    <lineage>
        <taxon>Archaea</taxon>
        <taxon>Methanobacteriati</taxon>
        <taxon>Methanobacteriota</taxon>
        <taxon>Methanomada group</taxon>
        <taxon>Methanococci</taxon>
        <taxon>Methanococcales</taxon>
        <taxon>Methanococcaceae</taxon>
        <taxon>Methanococcus</taxon>
    </lineage>
</organism>
<dbReference type="SUPFAM" id="SSF51556">
    <property type="entry name" value="Metallo-dependent hydrolases"/>
    <property type="match status" value="1"/>
</dbReference>
<evidence type="ECO:0000313" key="6">
    <source>
        <dbReference type="Proteomes" id="UP000590564"/>
    </source>
</evidence>
<reference evidence="5" key="1">
    <citation type="journal article" date="2018" name="Genome Announc.">
        <title>Complete Genome Sequence of the Methanococcus maripaludis Type Strain JJ (DSM 2067), a Model for Selenoprotein Synthesis in Archaea.</title>
        <authorList>
            <person name="Poehlein A."/>
            <person name="Heym D."/>
            <person name="Quitzke V."/>
            <person name="Fersch J."/>
            <person name="Daniel R."/>
            <person name="Rother M."/>
        </authorList>
    </citation>
    <scope>NUCLEOTIDE SEQUENCE [LARGE SCALE GENOMIC DNA]</scope>
    <source>
        <strain evidence="5">DSM 2067</strain>
    </source>
</reference>
<evidence type="ECO:0000313" key="5">
    <source>
        <dbReference type="Proteomes" id="UP000239462"/>
    </source>
</evidence>
<evidence type="ECO:0000313" key="3">
    <source>
        <dbReference type="EMBL" id="AVB76647.1"/>
    </source>
</evidence>
<dbReference type="Proteomes" id="UP000239462">
    <property type="component" value="Chromosome"/>
</dbReference>
<dbReference type="KEGG" id="mmad:MMJJ_12660"/>
<dbReference type="Gene3D" id="3.20.20.140">
    <property type="entry name" value="Metal-dependent hydrolases"/>
    <property type="match status" value="1"/>
</dbReference>
<keyword evidence="3" id="KW-0378">Hydrolase</keyword>
<feature type="binding site" evidence="2">
    <location>
        <position position="14"/>
    </location>
    <ligand>
        <name>a divalent metal cation</name>
        <dbReference type="ChEBI" id="CHEBI:60240"/>
        <label>1</label>
    </ligand>
</feature>
<dbReference type="PANTHER" id="PTHR46124">
    <property type="entry name" value="D-AMINOACYL-TRNA DEACYLASE"/>
    <property type="match status" value="1"/>
</dbReference>
<feature type="binding site" evidence="2">
    <location>
        <position position="131"/>
    </location>
    <ligand>
        <name>a divalent metal cation</name>
        <dbReference type="ChEBI" id="CHEBI:60240"/>
        <label>2</label>
    </ligand>
</feature>
<accession>A0A2L1CBA4</accession>
<gene>
    <name evidence="3" type="primary">yjjV</name>
    <name evidence="4" type="ORF">HNP96_000860</name>
    <name evidence="3" type="ORF">MMJJ_12660</name>
</gene>
<feature type="binding site" evidence="2">
    <location>
        <position position="200"/>
    </location>
    <ligand>
        <name>a divalent metal cation</name>
        <dbReference type="ChEBI" id="CHEBI:60240"/>
        <label>1</label>
    </ligand>
</feature>
<dbReference type="InterPro" id="IPR032466">
    <property type="entry name" value="Metal_Hydrolase"/>
</dbReference>
<dbReference type="GO" id="GO:0046872">
    <property type="term" value="F:metal ion binding"/>
    <property type="evidence" value="ECO:0007669"/>
    <property type="project" value="UniProtKB-KW"/>
</dbReference>
<reference evidence="4 6" key="3">
    <citation type="submission" date="2020-08" db="EMBL/GenBank/DDBJ databases">
        <title>Genomic Encyclopedia of Type Strains, Phase IV (KMG-V): Genome sequencing to study the core and pangenomes of soil and plant-associated prokaryotes.</title>
        <authorList>
            <person name="Whitman W."/>
        </authorList>
    </citation>
    <scope>NUCLEOTIDE SEQUENCE [LARGE SCALE GENOMIC DNA]</scope>
    <source>
        <strain evidence="4 6">D1</strain>
    </source>
</reference>
<sequence>MNLADFKYIDSHCHVEDKSLNKYREDIVNRAFDKKVQMVTSGTNLGSCRRAVELKEKYGIYVTLGYHPGRVNADDNAIEKVYNFIQSKEKEILAVGEIGLDFDAENIERQENIFKKFIKLAEEVNKPVVIHARGMEERSYEILKNDVISMYHCYSGSLELAKELIENGNFISYSTLVCFSEHHKNLVKNLGLENVVVETDSPYLSPIKGEKNEPKNVIKVIETIWELKKDEYALDEITKIIYNNTKRLYRI</sequence>
<feature type="binding site" evidence="2">
    <location>
        <position position="152"/>
    </location>
    <ligand>
        <name>a divalent metal cation</name>
        <dbReference type="ChEBI" id="CHEBI:60240"/>
        <label>2</label>
    </ligand>
</feature>
<dbReference type="EC" id="3.1.21.-" evidence="3 4"/>
<dbReference type="Pfam" id="PF01026">
    <property type="entry name" value="TatD_DNase"/>
    <property type="match status" value="1"/>
</dbReference>
<dbReference type="GO" id="GO:0004536">
    <property type="term" value="F:DNA nuclease activity"/>
    <property type="evidence" value="ECO:0007669"/>
    <property type="project" value="InterPro"/>
</dbReference>
<keyword evidence="1 2" id="KW-0479">Metal-binding</keyword>
<dbReference type="GeneID" id="36102352"/>
<name>A0A2L1CBA4_METMI</name>
<dbReference type="AlphaFoldDB" id="A0A2L1CBA4"/>
<dbReference type="RefSeq" id="WP_104838124.1">
    <property type="nucleotide sequence ID" value="NZ_CP026606.1"/>
</dbReference>
<evidence type="ECO:0000256" key="2">
    <source>
        <dbReference type="PIRSR" id="PIRSR005902-1"/>
    </source>
</evidence>
<dbReference type="PANTHER" id="PTHR46124:SF2">
    <property type="entry name" value="D-AMINOACYL-TRNA DEACYLASE"/>
    <property type="match status" value="1"/>
</dbReference>
<dbReference type="EMBL" id="CP026606">
    <property type="protein sequence ID" value="AVB76647.1"/>
    <property type="molecule type" value="Genomic_DNA"/>
</dbReference>
<dbReference type="InterPro" id="IPR015991">
    <property type="entry name" value="TatD/YcfH-like"/>
</dbReference>
<dbReference type="CDD" id="cd01310">
    <property type="entry name" value="TatD_DNAse"/>
    <property type="match status" value="1"/>
</dbReference>
<reference evidence="3" key="2">
    <citation type="submission" date="2018-02" db="EMBL/GenBank/DDBJ databases">
        <title>Complete genome sequence of the Methanococcus maripaludis type strain JJ (DSM 2067), a model for selenoprotein synthesis in Archaea.</title>
        <authorList>
            <person name="Poehlein A."/>
            <person name="Heym D."/>
            <person name="Quitzke V."/>
            <person name="Fersch J."/>
            <person name="Daniel R."/>
            <person name="Rother M."/>
        </authorList>
    </citation>
    <scope>NUCLEOTIDE SEQUENCE [LARGE SCALE GENOMIC DNA]</scope>
    <source>
        <strain evidence="3">DSM 2067</strain>
    </source>
</reference>
<dbReference type="PIRSF" id="PIRSF005902">
    <property type="entry name" value="DNase_TatD"/>
    <property type="match status" value="1"/>
</dbReference>
<feature type="binding site" evidence="2">
    <location>
        <position position="12"/>
    </location>
    <ligand>
        <name>a divalent metal cation</name>
        <dbReference type="ChEBI" id="CHEBI:60240"/>
        <label>1</label>
    </ligand>
</feature>
<evidence type="ECO:0000313" key="4">
    <source>
        <dbReference type="EMBL" id="MBB6496839.1"/>
    </source>
</evidence>
<protein>
    <submittedName>
        <fullName evidence="3">Putative deoxyribonuclease YjjV</fullName>
        <ecNumber evidence="3 4">3.1.21.-</ecNumber>
    </submittedName>
    <submittedName>
        <fullName evidence="4">TatD DNase family protein</fullName>
    </submittedName>
</protein>
<dbReference type="NCBIfam" id="TIGR00010">
    <property type="entry name" value="YchF/TatD family DNA exonuclease"/>
    <property type="match status" value="1"/>
</dbReference>